<evidence type="ECO:0000256" key="3">
    <source>
        <dbReference type="ARBA" id="ARBA00022475"/>
    </source>
</evidence>
<proteinExistence type="inferred from homology"/>
<feature type="transmembrane region" description="Helical" evidence="8">
    <location>
        <begin position="564"/>
        <end position="583"/>
    </location>
</feature>
<feature type="transmembrane region" description="Helical" evidence="8">
    <location>
        <begin position="80"/>
        <end position="108"/>
    </location>
</feature>
<evidence type="ECO:0000259" key="9">
    <source>
        <dbReference type="PROSITE" id="PS50928"/>
    </source>
</evidence>
<feature type="transmembrane region" description="Helical" evidence="8">
    <location>
        <begin position="172"/>
        <end position="194"/>
    </location>
</feature>
<dbReference type="Gene3D" id="1.10.3720.10">
    <property type="entry name" value="MetI-like"/>
    <property type="match status" value="2"/>
</dbReference>
<dbReference type="AlphaFoldDB" id="A0A0P0Z3B0"/>
<dbReference type="PANTHER" id="PTHR43357:SF4">
    <property type="entry name" value="INNER MEMBRANE ABC TRANSPORTER PERMEASE PROTEIN YDCV"/>
    <property type="match status" value="1"/>
</dbReference>
<feature type="domain" description="ABC transmembrane type-1" evidence="9">
    <location>
        <begin position="85"/>
        <end position="295"/>
    </location>
</feature>
<keyword evidence="4" id="KW-0997">Cell inner membrane</keyword>
<evidence type="ECO:0000256" key="6">
    <source>
        <dbReference type="ARBA" id="ARBA00022989"/>
    </source>
</evidence>
<keyword evidence="5 8" id="KW-0812">Transmembrane</keyword>
<dbReference type="PANTHER" id="PTHR43357">
    <property type="entry name" value="INNER MEMBRANE ABC TRANSPORTER PERMEASE PROTEIN YDCV"/>
    <property type="match status" value="1"/>
</dbReference>
<evidence type="ECO:0000256" key="8">
    <source>
        <dbReference type="RuleBase" id="RU363032"/>
    </source>
</evidence>
<dbReference type="InterPro" id="IPR000515">
    <property type="entry name" value="MetI-like"/>
</dbReference>
<feature type="transmembrane region" description="Helical" evidence="8">
    <location>
        <begin position="120"/>
        <end position="143"/>
    </location>
</feature>
<feature type="transmembrane region" description="Helical" evidence="8">
    <location>
        <begin position="393"/>
        <end position="415"/>
    </location>
</feature>
<protein>
    <submittedName>
        <fullName evidence="10">ABC-type Fe3+ transport system, permease component</fullName>
    </submittedName>
</protein>
<dbReference type="PROSITE" id="PS50928">
    <property type="entry name" value="ABC_TM1"/>
    <property type="match status" value="2"/>
</dbReference>
<dbReference type="GO" id="GO:0055085">
    <property type="term" value="P:transmembrane transport"/>
    <property type="evidence" value="ECO:0007669"/>
    <property type="project" value="InterPro"/>
</dbReference>
<evidence type="ECO:0000256" key="7">
    <source>
        <dbReference type="ARBA" id="ARBA00023136"/>
    </source>
</evidence>
<dbReference type="RefSeq" id="WP_062225966.1">
    <property type="nucleotide sequence ID" value="NZ_BBWR01000002.1"/>
</dbReference>
<evidence type="ECO:0000313" key="10">
    <source>
        <dbReference type="EMBL" id="BAT28558.1"/>
    </source>
</evidence>
<feature type="transmembrane region" description="Helical" evidence="8">
    <location>
        <begin position="457"/>
        <end position="478"/>
    </location>
</feature>
<comment type="subcellular location">
    <subcellularLocation>
        <location evidence="1">Cell inner membrane</location>
        <topology evidence="1">Multi-pass membrane protein</topology>
    </subcellularLocation>
    <subcellularLocation>
        <location evidence="8">Cell membrane</location>
        <topology evidence="8">Multi-pass membrane protein</topology>
    </subcellularLocation>
</comment>
<feature type="domain" description="ABC transmembrane type-1" evidence="9">
    <location>
        <begin position="389"/>
        <end position="583"/>
    </location>
</feature>
<feature type="transmembrane region" description="Helical" evidence="8">
    <location>
        <begin position="272"/>
        <end position="291"/>
    </location>
</feature>
<comment type="similarity">
    <text evidence="8">Belongs to the binding-protein-dependent transport system permease family.</text>
</comment>
<organism evidence="10">
    <name type="scientific">Aureimonas frigidaquae</name>
    <dbReference type="NCBI Taxonomy" id="424757"/>
    <lineage>
        <taxon>Bacteria</taxon>
        <taxon>Pseudomonadati</taxon>
        <taxon>Pseudomonadota</taxon>
        <taxon>Alphaproteobacteria</taxon>
        <taxon>Hyphomicrobiales</taxon>
        <taxon>Aurantimonadaceae</taxon>
        <taxon>Aureimonas</taxon>
    </lineage>
</organism>
<evidence type="ECO:0000256" key="2">
    <source>
        <dbReference type="ARBA" id="ARBA00022448"/>
    </source>
</evidence>
<feature type="transmembrane region" description="Helical" evidence="8">
    <location>
        <begin position="322"/>
        <end position="345"/>
    </location>
</feature>
<sequence>MNAFKGMVYRARVYNSDPTAILGLVLLAFFLIVIAAPVGLLLYDAVHVQFADQARAGQDVGQFTTYYIQRAFFSRVATDIYWMPLFNTASIAVGSIVLALLIGAPMGWLVSRTDMLGRRWFATALIVPYMLPSWTFALAWLTLFKNRTTGGQPSWMEALGFAPPNWLAYGQLPITVILALHYAPFVILLFGNALRQFDSSLEEAARMVGARSRTVAARIVLPLMLPSIVSACTLIFAKALGDFGVAYVLGVPVGYDVLATSLFRSISTSQQGMSAVLAGTIVLFGALSIVIDMRLLKEARKFVTVGGKGAMNRQTALGPWRVPAAGLALLVFVIGAAIPLGALMLTTVMKVPGIFTPDNFTLDFWIGRNLNTTALRQGILLTPEFWTATWNTLWIVGSAALGAGFLGLLVGYVVARSPIRILGTLLRQITFLPYLVPGIAFAAAYLSMFAVQRGPIPALYGTSVILVLAILADQMPFASRAGISAMMQLGKDPEEAAQNLGAGFWRRIATIVVPIQKGALVSGVLLPFISGIKGLSLVVVLAVPGTDVLTTYALRLVDYGYSQAANAVVLMICAIAFFGTLFVQKLTSSSLSDGLGGK</sequence>
<accession>A0A0P0Z3B0</accession>
<dbReference type="CDD" id="cd06261">
    <property type="entry name" value="TM_PBP2"/>
    <property type="match status" value="2"/>
</dbReference>
<dbReference type="InterPro" id="IPR035906">
    <property type="entry name" value="MetI-like_sf"/>
</dbReference>
<evidence type="ECO:0000256" key="4">
    <source>
        <dbReference type="ARBA" id="ARBA00022519"/>
    </source>
</evidence>
<dbReference type="SUPFAM" id="SSF161098">
    <property type="entry name" value="MetI-like"/>
    <property type="match status" value="2"/>
</dbReference>
<dbReference type="EMBL" id="LC066377">
    <property type="protein sequence ID" value="BAT28558.1"/>
    <property type="molecule type" value="Genomic_DNA"/>
</dbReference>
<evidence type="ECO:0000256" key="1">
    <source>
        <dbReference type="ARBA" id="ARBA00004429"/>
    </source>
</evidence>
<dbReference type="Pfam" id="PF00528">
    <property type="entry name" value="BPD_transp_1"/>
    <property type="match status" value="2"/>
</dbReference>
<evidence type="ECO:0000256" key="5">
    <source>
        <dbReference type="ARBA" id="ARBA00022692"/>
    </source>
</evidence>
<keyword evidence="2 8" id="KW-0813">Transport</keyword>
<name>A0A0P0Z3B0_9HYPH</name>
<reference evidence="10" key="1">
    <citation type="journal article" date="2015" name="Proc. Natl. Acad. Sci. U.S.A.">
        <title>Bacterial clade with the ribosomal RNA operon on a small plasmid rather than the chromosome.</title>
        <authorList>
            <person name="Anda M."/>
            <person name="Ohtsubo Y."/>
            <person name="Okubo T."/>
            <person name="Sugawara M."/>
            <person name="Nagata Y."/>
            <person name="Tsuda M."/>
            <person name="Minamisawa K."/>
            <person name="Mitsui H."/>
        </authorList>
    </citation>
    <scope>NUCLEOTIDE SEQUENCE</scope>
    <source>
        <strain evidence="10">JCM 14755</strain>
    </source>
</reference>
<dbReference type="GO" id="GO:0005886">
    <property type="term" value="C:plasma membrane"/>
    <property type="evidence" value="ECO:0007669"/>
    <property type="project" value="UniProtKB-SubCell"/>
</dbReference>
<dbReference type="OrthoDB" id="7908600at2"/>
<feature type="transmembrane region" description="Helical" evidence="8">
    <location>
        <begin position="21"/>
        <end position="43"/>
    </location>
</feature>
<feature type="transmembrane region" description="Helical" evidence="8">
    <location>
        <begin position="215"/>
        <end position="237"/>
    </location>
</feature>
<keyword evidence="6 8" id="KW-1133">Transmembrane helix</keyword>
<feature type="transmembrane region" description="Helical" evidence="8">
    <location>
        <begin position="431"/>
        <end position="451"/>
    </location>
</feature>
<keyword evidence="3" id="KW-1003">Cell membrane</keyword>
<feature type="transmembrane region" description="Helical" evidence="8">
    <location>
        <begin position="524"/>
        <end position="544"/>
    </location>
</feature>
<keyword evidence="7 8" id="KW-0472">Membrane</keyword>